<accession>A0A6J5X3Z7</accession>
<gene>
    <name evidence="2" type="ORF">ORAREDHAP_LOCUS24958</name>
</gene>
<evidence type="ECO:0000256" key="1">
    <source>
        <dbReference type="SAM" id="MobiDB-lite"/>
    </source>
</evidence>
<evidence type="ECO:0000313" key="2">
    <source>
        <dbReference type="EMBL" id="CAB4306692.1"/>
    </source>
</evidence>
<dbReference type="OrthoDB" id="1741661at2759"/>
<evidence type="ECO:0000313" key="3">
    <source>
        <dbReference type="Proteomes" id="UP000507245"/>
    </source>
</evidence>
<keyword evidence="3" id="KW-1185">Reference proteome</keyword>
<feature type="compositionally biased region" description="Basic and acidic residues" evidence="1">
    <location>
        <begin position="41"/>
        <end position="52"/>
    </location>
</feature>
<name>A0A6J5X3Z7_PRUAR</name>
<dbReference type="EMBL" id="CAEKKB010000004">
    <property type="protein sequence ID" value="CAB4306692.1"/>
    <property type="molecule type" value="Genomic_DNA"/>
</dbReference>
<organism evidence="2 3">
    <name type="scientific">Prunus armeniaca</name>
    <name type="common">Apricot</name>
    <name type="synonym">Armeniaca vulgaris</name>
    <dbReference type="NCBI Taxonomy" id="36596"/>
    <lineage>
        <taxon>Eukaryota</taxon>
        <taxon>Viridiplantae</taxon>
        <taxon>Streptophyta</taxon>
        <taxon>Embryophyta</taxon>
        <taxon>Tracheophyta</taxon>
        <taxon>Spermatophyta</taxon>
        <taxon>Magnoliopsida</taxon>
        <taxon>eudicotyledons</taxon>
        <taxon>Gunneridae</taxon>
        <taxon>Pentapetalae</taxon>
        <taxon>rosids</taxon>
        <taxon>fabids</taxon>
        <taxon>Rosales</taxon>
        <taxon>Rosaceae</taxon>
        <taxon>Amygdaloideae</taxon>
        <taxon>Amygdaleae</taxon>
        <taxon>Prunus</taxon>
    </lineage>
</organism>
<reference evidence="3" key="1">
    <citation type="journal article" date="2020" name="Genome Biol.">
        <title>Gamete binning: chromosome-level and haplotype-resolved genome assembly enabled by high-throughput single-cell sequencing of gamete genomes.</title>
        <authorList>
            <person name="Campoy J.A."/>
            <person name="Sun H."/>
            <person name="Goel M."/>
            <person name="Jiao W.-B."/>
            <person name="Folz-Donahue K."/>
            <person name="Wang N."/>
            <person name="Rubio M."/>
            <person name="Liu C."/>
            <person name="Kukat C."/>
            <person name="Ruiz D."/>
            <person name="Huettel B."/>
            <person name="Schneeberger K."/>
        </authorList>
    </citation>
    <scope>NUCLEOTIDE SEQUENCE [LARGE SCALE GENOMIC DNA]</scope>
    <source>
        <strain evidence="3">cv. Rojo Pasion</strain>
    </source>
</reference>
<protein>
    <submittedName>
        <fullName evidence="2">Uncharacterized protein</fullName>
    </submittedName>
</protein>
<proteinExistence type="predicted"/>
<sequence>MEGPQKLNSKVEPEALASRVSDFSSLHSNFHSPPNDGGVEAYREQKQDDNDR</sequence>
<feature type="region of interest" description="Disordered" evidence="1">
    <location>
        <begin position="22"/>
        <end position="52"/>
    </location>
</feature>
<dbReference type="AlphaFoldDB" id="A0A6J5X3Z7"/>
<feature type="compositionally biased region" description="Polar residues" evidence="1">
    <location>
        <begin position="22"/>
        <end position="32"/>
    </location>
</feature>
<dbReference type="Proteomes" id="UP000507245">
    <property type="component" value="Unassembled WGS sequence"/>
</dbReference>